<sequence length="295" mass="31711">MADQFDVIEAGERGRRRWTGLVVVLALLLIPVVGLLVSRDPEPGSEAAPASRTPGPISSLTTLDNAPNVLSVPARKKGDDEVIQVVFPHGARAEVRYPAELRLAELGSRPYRAGWIDGVFREFVAPYGGEIEVTRGGRALRNYAANVTLWPRQAGSGQYGQVLLFAFGPWRLAMYDRGQGLTFEQRTAVAEGLKGRVTKDGYLVLTARSGVRLAEPGEHLQGESVGPQLWFGGGAGEMVALVPTPDCGKQARMPGAIDRPGRRGEMVCRGDVLVAVTGPPSFRTKAISGIRVTMK</sequence>
<dbReference type="EMBL" id="JACHMI010000001">
    <property type="protein sequence ID" value="MBB6546342.1"/>
    <property type="molecule type" value="Genomic_DNA"/>
</dbReference>
<keyword evidence="4" id="KW-1185">Reference proteome</keyword>
<gene>
    <name evidence="3" type="ORF">HD593_001137</name>
</gene>
<evidence type="ECO:0000256" key="2">
    <source>
        <dbReference type="SAM" id="Phobius"/>
    </source>
</evidence>
<reference evidence="3 4" key="1">
    <citation type="submission" date="2020-08" db="EMBL/GenBank/DDBJ databases">
        <title>Sequencing the genomes of 1000 actinobacteria strains.</title>
        <authorList>
            <person name="Klenk H.-P."/>
        </authorList>
    </citation>
    <scope>NUCLEOTIDE SEQUENCE [LARGE SCALE GENOMIC DNA]</scope>
    <source>
        <strain evidence="3 4">DSM 43768</strain>
    </source>
</reference>
<feature type="region of interest" description="Disordered" evidence="1">
    <location>
        <begin position="43"/>
        <end position="64"/>
    </location>
</feature>
<protein>
    <submittedName>
        <fullName evidence="3">Uncharacterized protein</fullName>
    </submittedName>
</protein>
<evidence type="ECO:0000313" key="3">
    <source>
        <dbReference type="EMBL" id="MBB6546342.1"/>
    </source>
</evidence>
<dbReference type="RefSeq" id="WP_185101053.1">
    <property type="nucleotide sequence ID" value="NZ_BAAAXY010000291.1"/>
</dbReference>
<keyword evidence="2" id="KW-0472">Membrane</keyword>
<organism evidence="3 4">
    <name type="scientific">Nonomuraea rubra</name>
    <dbReference type="NCBI Taxonomy" id="46180"/>
    <lineage>
        <taxon>Bacteria</taxon>
        <taxon>Bacillati</taxon>
        <taxon>Actinomycetota</taxon>
        <taxon>Actinomycetes</taxon>
        <taxon>Streptosporangiales</taxon>
        <taxon>Streptosporangiaceae</taxon>
        <taxon>Nonomuraea</taxon>
    </lineage>
</organism>
<comment type="caution">
    <text evidence="3">The sequence shown here is derived from an EMBL/GenBank/DDBJ whole genome shotgun (WGS) entry which is preliminary data.</text>
</comment>
<accession>A0A7X0NMU6</accession>
<dbReference type="Proteomes" id="UP000565579">
    <property type="component" value="Unassembled WGS sequence"/>
</dbReference>
<feature type="transmembrane region" description="Helical" evidence="2">
    <location>
        <begin position="18"/>
        <end position="37"/>
    </location>
</feature>
<proteinExistence type="predicted"/>
<keyword evidence="2" id="KW-1133">Transmembrane helix</keyword>
<keyword evidence="2" id="KW-0812">Transmembrane</keyword>
<evidence type="ECO:0000313" key="4">
    <source>
        <dbReference type="Proteomes" id="UP000565579"/>
    </source>
</evidence>
<dbReference type="AlphaFoldDB" id="A0A7X0NMU6"/>
<name>A0A7X0NMU6_9ACTN</name>
<evidence type="ECO:0000256" key="1">
    <source>
        <dbReference type="SAM" id="MobiDB-lite"/>
    </source>
</evidence>